<name>K0TQE6_THAOC</name>
<evidence type="ECO:0000313" key="3">
    <source>
        <dbReference type="Proteomes" id="UP000266841"/>
    </source>
</evidence>
<dbReference type="EMBL" id="AGNL01002655">
    <property type="protein sequence ID" value="EJK75912.1"/>
    <property type="molecule type" value="Genomic_DNA"/>
</dbReference>
<evidence type="ECO:0000256" key="1">
    <source>
        <dbReference type="SAM" id="MobiDB-lite"/>
    </source>
</evidence>
<feature type="region of interest" description="Disordered" evidence="1">
    <location>
        <begin position="19"/>
        <end position="40"/>
    </location>
</feature>
<keyword evidence="3" id="KW-1185">Reference proteome</keyword>
<reference evidence="2 3" key="1">
    <citation type="journal article" date="2012" name="Genome Biol.">
        <title>Genome and low-iron response of an oceanic diatom adapted to chronic iron limitation.</title>
        <authorList>
            <person name="Lommer M."/>
            <person name="Specht M."/>
            <person name="Roy A.S."/>
            <person name="Kraemer L."/>
            <person name="Andreson R."/>
            <person name="Gutowska M.A."/>
            <person name="Wolf J."/>
            <person name="Bergner S.V."/>
            <person name="Schilhabel M.B."/>
            <person name="Klostermeier U.C."/>
            <person name="Beiko R.G."/>
            <person name="Rosenstiel P."/>
            <person name="Hippler M."/>
            <person name="Laroche J."/>
        </authorList>
    </citation>
    <scope>NUCLEOTIDE SEQUENCE [LARGE SCALE GENOMIC DNA]</scope>
    <source>
        <strain evidence="2 3">CCMP1005</strain>
    </source>
</reference>
<evidence type="ECO:0000313" key="2">
    <source>
        <dbReference type="EMBL" id="EJK75912.1"/>
    </source>
</evidence>
<comment type="caution">
    <text evidence="2">The sequence shown here is derived from an EMBL/GenBank/DDBJ whole genome shotgun (WGS) entry which is preliminary data.</text>
</comment>
<organism evidence="2 3">
    <name type="scientific">Thalassiosira oceanica</name>
    <name type="common">Marine diatom</name>
    <dbReference type="NCBI Taxonomy" id="159749"/>
    <lineage>
        <taxon>Eukaryota</taxon>
        <taxon>Sar</taxon>
        <taxon>Stramenopiles</taxon>
        <taxon>Ochrophyta</taxon>
        <taxon>Bacillariophyta</taxon>
        <taxon>Coscinodiscophyceae</taxon>
        <taxon>Thalassiosirophycidae</taxon>
        <taxon>Thalassiosirales</taxon>
        <taxon>Thalassiosiraceae</taxon>
        <taxon>Thalassiosira</taxon>
    </lineage>
</organism>
<protein>
    <submittedName>
        <fullName evidence="2">Uncharacterized protein</fullName>
    </submittedName>
</protein>
<dbReference type="Proteomes" id="UP000266841">
    <property type="component" value="Unassembled WGS sequence"/>
</dbReference>
<feature type="region of interest" description="Disordered" evidence="1">
    <location>
        <begin position="70"/>
        <end position="144"/>
    </location>
</feature>
<sequence>MTDATCRTTLTDASAVRRVAPAGENDGADEPSRAGSELTLHCPGCPGSGRTLLLWWGTTRRRHDRARTLSVQPEGLGRHVPLRADGRPHGASVRVARQGRPRRTRGSSPREVECEDDGGGRRPQGRGRRRPGPGPGALKEAERRHDTVGACVGGVGRGGAALPVSPARGTHSPRARGRATAAGMKVWDEEEGGRRQYGLPRITCCVPMPQIKIMGVRGAVRGASGLEASATSLSDVRTLYRS</sequence>
<proteinExistence type="predicted"/>
<dbReference type="AlphaFoldDB" id="K0TQE6"/>
<accession>K0TQE6</accession>
<gene>
    <name evidence="2" type="ORF">THAOC_02353</name>
</gene>